<accession>A0A7Y3RLU2</accession>
<dbReference type="PANTHER" id="PTHR30273">
    <property type="entry name" value="PERIPLASMIC SIGNAL SENSOR AND SIGMA FACTOR ACTIVATOR FECR-RELATED"/>
    <property type="match status" value="1"/>
</dbReference>
<proteinExistence type="predicted"/>
<dbReference type="AlphaFoldDB" id="A0A7Y3RLU2"/>
<evidence type="ECO:0000259" key="2">
    <source>
        <dbReference type="Pfam" id="PF16220"/>
    </source>
</evidence>
<organism evidence="3 4">
    <name type="scientific">Parvularcula mediterranea</name>
    <dbReference type="NCBI Taxonomy" id="2732508"/>
    <lineage>
        <taxon>Bacteria</taxon>
        <taxon>Pseudomonadati</taxon>
        <taxon>Pseudomonadota</taxon>
        <taxon>Alphaproteobacteria</taxon>
        <taxon>Parvularculales</taxon>
        <taxon>Parvularculaceae</taxon>
        <taxon>Parvularcula</taxon>
    </lineage>
</organism>
<evidence type="ECO:0000313" key="4">
    <source>
        <dbReference type="Proteomes" id="UP000536835"/>
    </source>
</evidence>
<name>A0A7Y3RLU2_9PROT</name>
<feature type="domain" description="FecR protein" evidence="1">
    <location>
        <begin position="116"/>
        <end position="208"/>
    </location>
</feature>
<evidence type="ECO:0000259" key="1">
    <source>
        <dbReference type="Pfam" id="PF04773"/>
    </source>
</evidence>
<dbReference type="PANTHER" id="PTHR30273:SF2">
    <property type="entry name" value="PROTEIN FECR"/>
    <property type="match status" value="1"/>
</dbReference>
<keyword evidence="4" id="KW-1185">Reference proteome</keyword>
<dbReference type="RefSeq" id="WP_173197817.1">
    <property type="nucleotide sequence ID" value="NZ_JABFCX010000002.1"/>
</dbReference>
<protein>
    <submittedName>
        <fullName evidence="3">DUF4880 domain-containing protein</fullName>
    </submittedName>
</protein>
<dbReference type="InterPro" id="IPR012373">
    <property type="entry name" value="Ferrdict_sens_TM"/>
</dbReference>
<dbReference type="InterPro" id="IPR006860">
    <property type="entry name" value="FecR"/>
</dbReference>
<dbReference type="Gene3D" id="2.60.120.1440">
    <property type="match status" value="1"/>
</dbReference>
<gene>
    <name evidence="3" type="ORF">HK107_06445</name>
</gene>
<dbReference type="Proteomes" id="UP000536835">
    <property type="component" value="Unassembled WGS sequence"/>
</dbReference>
<dbReference type="GO" id="GO:0016989">
    <property type="term" value="F:sigma factor antagonist activity"/>
    <property type="evidence" value="ECO:0007669"/>
    <property type="project" value="TreeGrafter"/>
</dbReference>
<comment type="caution">
    <text evidence="3">The sequence shown here is derived from an EMBL/GenBank/DDBJ whole genome shotgun (WGS) entry which is preliminary data.</text>
</comment>
<dbReference type="Gene3D" id="3.55.50.30">
    <property type="match status" value="1"/>
</dbReference>
<feature type="domain" description="FecR N-terminal" evidence="2">
    <location>
        <begin position="11"/>
        <end position="50"/>
    </location>
</feature>
<dbReference type="Pfam" id="PF04773">
    <property type="entry name" value="FecR"/>
    <property type="match status" value="1"/>
</dbReference>
<reference evidence="3 4" key="1">
    <citation type="submission" date="2020-05" db="EMBL/GenBank/DDBJ databases">
        <title>Parvularcula mediterraneae sp. nov., isolated from polypropylene straw from shallow seawater of the seashore of Laganas in Zakynthos island, Greece.</title>
        <authorList>
            <person name="Szabo I."/>
            <person name="Al-Omari J."/>
            <person name="Rado J."/>
            <person name="Szerdahelyi G.S."/>
        </authorList>
    </citation>
    <scope>NUCLEOTIDE SEQUENCE [LARGE SCALE GENOMIC DNA]</scope>
    <source>
        <strain evidence="3 4">ZS-1/3</strain>
    </source>
</reference>
<dbReference type="EMBL" id="JABFCX010000002">
    <property type="protein sequence ID" value="NNU15960.1"/>
    <property type="molecule type" value="Genomic_DNA"/>
</dbReference>
<dbReference type="InterPro" id="IPR032623">
    <property type="entry name" value="FecR_N"/>
</dbReference>
<sequence length="326" mass="35377">MNQTPKPTEAEVAQWFARIERGPLTPDEERRFTEWRAEPANEDALGEMERAVTALDPHAEDLLAESFEEELHALSEGSAERRSPWPFAAVAATVVLAASAIFFSLPSTPEPLEPTRYATRIGAQRTVTLDDASVMTLNTGTAVEVALTDDARMVTLDEGEVFFNVERDPSRIFTVDTDHGRVTVIGTSFNVRQTGPETHVSVLSGTVEVSPEGRSPVTLIAGEAVMFRADGEAVLPVRFDANALLSWRGGRLVFDAAPLGEVVEELNRYFVTQIRLGDDLGAEEVVTGTFTLDSQETAVRGISVALGLDVERVPGGIILSRPVSED</sequence>
<dbReference type="PIRSF" id="PIRSF018266">
    <property type="entry name" value="FecR"/>
    <property type="match status" value="1"/>
</dbReference>
<evidence type="ECO:0000313" key="3">
    <source>
        <dbReference type="EMBL" id="NNU15960.1"/>
    </source>
</evidence>
<dbReference type="Pfam" id="PF16220">
    <property type="entry name" value="DUF4880"/>
    <property type="match status" value="1"/>
</dbReference>